<sequence>MDGVESDFDNVKFSSKTYNPGDINVTFVQSKNTLVLTDRLAHTVYMYDIVKGTARIVTDENIQQPTGACVGLGDTVLLCIKNNPFIVHLTVEGDILTTYPVDMKYP</sequence>
<protein>
    <submittedName>
        <fullName evidence="1">Uncharacterized protein</fullName>
    </submittedName>
</protein>
<evidence type="ECO:0000313" key="2">
    <source>
        <dbReference type="Proteomes" id="UP000828390"/>
    </source>
</evidence>
<reference evidence="1" key="1">
    <citation type="journal article" date="2019" name="bioRxiv">
        <title>The Genome of the Zebra Mussel, Dreissena polymorpha: A Resource for Invasive Species Research.</title>
        <authorList>
            <person name="McCartney M.A."/>
            <person name="Auch B."/>
            <person name="Kono T."/>
            <person name="Mallez S."/>
            <person name="Zhang Y."/>
            <person name="Obille A."/>
            <person name="Becker A."/>
            <person name="Abrahante J.E."/>
            <person name="Garbe J."/>
            <person name="Badalamenti J.P."/>
            <person name="Herman A."/>
            <person name="Mangelson H."/>
            <person name="Liachko I."/>
            <person name="Sullivan S."/>
            <person name="Sone E.D."/>
            <person name="Koren S."/>
            <person name="Silverstein K.A.T."/>
            <person name="Beckman K.B."/>
            <person name="Gohl D.M."/>
        </authorList>
    </citation>
    <scope>NUCLEOTIDE SEQUENCE</scope>
    <source>
        <strain evidence="1">Duluth1</strain>
        <tissue evidence="1">Whole animal</tissue>
    </source>
</reference>
<organism evidence="1 2">
    <name type="scientific">Dreissena polymorpha</name>
    <name type="common">Zebra mussel</name>
    <name type="synonym">Mytilus polymorpha</name>
    <dbReference type="NCBI Taxonomy" id="45954"/>
    <lineage>
        <taxon>Eukaryota</taxon>
        <taxon>Metazoa</taxon>
        <taxon>Spiralia</taxon>
        <taxon>Lophotrochozoa</taxon>
        <taxon>Mollusca</taxon>
        <taxon>Bivalvia</taxon>
        <taxon>Autobranchia</taxon>
        <taxon>Heteroconchia</taxon>
        <taxon>Euheterodonta</taxon>
        <taxon>Imparidentia</taxon>
        <taxon>Neoheterodontei</taxon>
        <taxon>Myida</taxon>
        <taxon>Dreissenoidea</taxon>
        <taxon>Dreissenidae</taxon>
        <taxon>Dreissena</taxon>
    </lineage>
</organism>
<keyword evidence="2" id="KW-1185">Reference proteome</keyword>
<dbReference type="EMBL" id="JAIWYP010000006">
    <property type="protein sequence ID" value="KAH3807210.1"/>
    <property type="molecule type" value="Genomic_DNA"/>
</dbReference>
<dbReference type="Proteomes" id="UP000828390">
    <property type="component" value="Unassembled WGS sequence"/>
</dbReference>
<dbReference type="AlphaFoldDB" id="A0A9D4G245"/>
<reference evidence="1" key="2">
    <citation type="submission" date="2020-11" db="EMBL/GenBank/DDBJ databases">
        <authorList>
            <person name="McCartney M.A."/>
            <person name="Auch B."/>
            <person name="Kono T."/>
            <person name="Mallez S."/>
            <person name="Becker A."/>
            <person name="Gohl D.M."/>
            <person name="Silverstein K.A.T."/>
            <person name="Koren S."/>
            <person name="Bechman K.B."/>
            <person name="Herman A."/>
            <person name="Abrahante J.E."/>
            <person name="Garbe J."/>
        </authorList>
    </citation>
    <scope>NUCLEOTIDE SEQUENCE</scope>
    <source>
        <strain evidence="1">Duluth1</strain>
        <tissue evidence="1">Whole animal</tissue>
    </source>
</reference>
<proteinExistence type="predicted"/>
<gene>
    <name evidence="1" type="ORF">DPMN_135545</name>
</gene>
<name>A0A9D4G245_DREPO</name>
<accession>A0A9D4G245</accession>
<comment type="caution">
    <text evidence="1">The sequence shown here is derived from an EMBL/GenBank/DDBJ whole genome shotgun (WGS) entry which is preliminary data.</text>
</comment>
<dbReference type="SUPFAM" id="SSF63829">
    <property type="entry name" value="Calcium-dependent phosphotriesterase"/>
    <property type="match status" value="1"/>
</dbReference>
<evidence type="ECO:0000313" key="1">
    <source>
        <dbReference type="EMBL" id="KAH3807210.1"/>
    </source>
</evidence>